<organism evidence="4 5">
    <name type="scientific">Daldinia eschscholtzii</name>
    <dbReference type="NCBI Taxonomy" id="292717"/>
    <lineage>
        <taxon>Eukaryota</taxon>
        <taxon>Fungi</taxon>
        <taxon>Dikarya</taxon>
        <taxon>Ascomycota</taxon>
        <taxon>Pezizomycotina</taxon>
        <taxon>Sordariomycetes</taxon>
        <taxon>Xylariomycetidae</taxon>
        <taxon>Xylariales</taxon>
        <taxon>Hypoxylaceae</taxon>
        <taxon>Daldinia</taxon>
    </lineage>
</organism>
<dbReference type="PANTHER" id="PTHR35567">
    <property type="entry name" value="MALATE DEHYDROGENASE (AFU_ORTHOLOGUE AFUA_2G13800)"/>
    <property type="match status" value="1"/>
</dbReference>
<sequence length="613" mass="68536">MYASTLLVSLLGASSVIAAPTWPTFNWDAAKPDGLETVSEYFNMLAQKVEIGKYMSSAPICDISKAQMAAAPEPLTPPSPGLTLKHVAIGRGTQNYTCDTTNATAVPVAAGAVATLFNASCVASAYPDLLQLLPKLALQFNLTAQEDVRMGPTNLIISGKHYFTNNTTPFFNLDTTQYKIGEAGCSKDSQTNAPADAPKGQQGEKAVPWLRLKTHSGSTGNLQEVYRIETAGGSAPATCQGQPAAFEVQYAAHYLPNHYNAKDYTPPNSTDSVQAWELCRYLPDEHLKDDDLETQKTYLYLMQGEPPKGFYMTLSHCWSKTKAMPMLTKKTHEEWNENGISYAKLPKTFRDFIRLSRFLGNDYIWINTLCIIQDSKDDREREQAEVLGTASRVEDALRGMDMYVAGMWKSQLPRQLLWNCQDDTTSAMVPSLDIAPSWSWASRNSQVSFGPLFENDSNTTILADTEIDYENKGMVKVTINNRMKCSLKLRCLYKISVSEEHGQTYFTITTHRDNTAGSPAASNKLRMNPKEIWIDSEEYRKDWEHTYLVPIGIIHDPDPDYPADILTDLVVRPYQEFDRSYIRISICEYEDVKGLLEPIRSSADEDRICATLV</sequence>
<evidence type="ECO:0000313" key="4">
    <source>
        <dbReference type="EMBL" id="KAK6948695.1"/>
    </source>
</evidence>
<feature type="signal peptide" evidence="2">
    <location>
        <begin position="1"/>
        <end position="18"/>
    </location>
</feature>
<name>A0AAX6M7R8_9PEZI</name>
<accession>A0AAX6M7R8</accession>
<dbReference type="Pfam" id="PF11937">
    <property type="entry name" value="DUF3455"/>
    <property type="match status" value="1"/>
</dbReference>
<reference evidence="4 5" key="1">
    <citation type="journal article" date="2024" name="Front Chem Biol">
        <title>Unveiling the potential of Daldinia eschscholtzii MFLUCC 19-0629 through bioactivity and bioinformatics studies for enhanced sustainable agriculture production.</title>
        <authorList>
            <person name="Brooks S."/>
            <person name="Weaver J.A."/>
            <person name="Klomchit A."/>
            <person name="Alharthi S.A."/>
            <person name="Onlamun T."/>
            <person name="Nurani R."/>
            <person name="Vong T.K."/>
            <person name="Alberti F."/>
            <person name="Greco C."/>
        </authorList>
    </citation>
    <scope>NUCLEOTIDE SEQUENCE [LARGE SCALE GENOMIC DNA]</scope>
    <source>
        <strain evidence="4">MFLUCC 19-0629</strain>
    </source>
</reference>
<keyword evidence="2" id="KW-0732">Signal</keyword>
<evidence type="ECO:0000256" key="1">
    <source>
        <dbReference type="SAM" id="MobiDB-lite"/>
    </source>
</evidence>
<dbReference type="InterPro" id="IPR021851">
    <property type="entry name" value="DUF3455"/>
</dbReference>
<comment type="caution">
    <text evidence="4">The sequence shown here is derived from an EMBL/GenBank/DDBJ whole genome shotgun (WGS) entry which is preliminary data.</text>
</comment>
<dbReference type="InterPro" id="IPR010730">
    <property type="entry name" value="HET"/>
</dbReference>
<keyword evidence="5" id="KW-1185">Reference proteome</keyword>
<feature type="chain" id="PRO_5043612770" description="Heterokaryon incompatibility domain-containing protein" evidence="2">
    <location>
        <begin position="19"/>
        <end position="613"/>
    </location>
</feature>
<protein>
    <recommendedName>
        <fullName evidence="3">Heterokaryon incompatibility domain-containing protein</fullName>
    </recommendedName>
</protein>
<gene>
    <name evidence="4" type="ORF">Daesc_010465</name>
</gene>
<dbReference type="AlphaFoldDB" id="A0AAX6M7R8"/>
<evidence type="ECO:0000313" key="5">
    <source>
        <dbReference type="Proteomes" id="UP001369815"/>
    </source>
</evidence>
<dbReference type="Proteomes" id="UP001369815">
    <property type="component" value="Unassembled WGS sequence"/>
</dbReference>
<feature type="domain" description="Heterokaryon incompatibility" evidence="3">
    <location>
        <begin position="311"/>
        <end position="383"/>
    </location>
</feature>
<dbReference type="EMBL" id="JBANMG010000010">
    <property type="protein sequence ID" value="KAK6948695.1"/>
    <property type="molecule type" value="Genomic_DNA"/>
</dbReference>
<evidence type="ECO:0000256" key="2">
    <source>
        <dbReference type="SAM" id="SignalP"/>
    </source>
</evidence>
<dbReference type="PANTHER" id="PTHR35567:SF1">
    <property type="entry name" value="CONSERVED FUNGAL PROTEIN (AFU_ORTHOLOGUE AFUA_1G14230)"/>
    <property type="match status" value="1"/>
</dbReference>
<evidence type="ECO:0000259" key="3">
    <source>
        <dbReference type="Pfam" id="PF06985"/>
    </source>
</evidence>
<proteinExistence type="predicted"/>
<feature type="region of interest" description="Disordered" evidence="1">
    <location>
        <begin position="185"/>
        <end position="204"/>
    </location>
</feature>
<dbReference type="Pfam" id="PF06985">
    <property type="entry name" value="HET"/>
    <property type="match status" value="1"/>
</dbReference>